<accession>W4VI18</accession>
<feature type="domain" description="SLH" evidence="3">
    <location>
        <begin position="28"/>
        <end position="91"/>
    </location>
</feature>
<dbReference type="InterPro" id="IPR032812">
    <property type="entry name" value="SbsA_Ig"/>
</dbReference>
<evidence type="ECO:0000259" key="3">
    <source>
        <dbReference type="PROSITE" id="PS51272"/>
    </source>
</evidence>
<proteinExistence type="predicted"/>
<feature type="domain" description="SLH" evidence="3">
    <location>
        <begin position="92"/>
        <end position="152"/>
    </location>
</feature>
<dbReference type="OrthoDB" id="2079983at2"/>
<dbReference type="Gene3D" id="2.60.40.1220">
    <property type="match status" value="4"/>
</dbReference>
<feature type="domain" description="SLH" evidence="3">
    <location>
        <begin position="153"/>
        <end position="212"/>
    </location>
</feature>
<dbReference type="PANTHER" id="PTHR43308">
    <property type="entry name" value="OUTER MEMBRANE PROTEIN ALPHA-RELATED"/>
    <property type="match status" value="1"/>
</dbReference>
<dbReference type="InterPro" id="IPR014755">
    <property type="entry name" value="Cu-Rt/internalin_Ig-like"/>
</dbReference>
<dbReference type="RefSeq" id="WP_035722453.1">
    <property type="nucleotide sequence ID" value="NZ_BAVS01000005.1"/>
</dbReference>
<evidence type="ECO:0000256" key="1">
    <source>
        <dbReference type="ARBA" id="ARBA00022729"/>
    </source>
</evidence>
<feature type="signal peptide" evidence="2">
    <location>
        <begin position="1"/>
        <end position="29"/>
    </location>
</feature>
<dbReference type="InterPro" id="IPR001119">
    <property type="entry name" value="SLH_dom"/>
</dbReference>
<gene>
    <name evidence="4" type="ORF">JCM21714_1445</name>
</gene>
<evidence type="ECO:0000256" key="2">
    <source>
        <dbReference type="SAM" id="SignalP"/>
    </source>
</evidence>
<dbReference type="eggNOG" id="COG0737">
    <property type="taxonomic scope" value="Bacteria"/>
</dbReference>
<dbReference type="Pfam" id="PF13205">
    <property type="entry name" value="Big_5"/>
    <property type="match status" value="2"/>
</dbReference>
<sequence length="1138" mass="121429">MTISKKSKVFATSITAAVAATAVVPSAFAASFPDVPADHPAAQQVSDLVDAGVVVGFPDGSFKPGDSITREDAARMVSAILELDAVNAQTADFPDVNQDAWYAKYVNALVENDLIDGLPDGTFGVDETLTRAQFAKIVVDAYGLEMKSVDHPFTDLKEDAWYNKYIETLYANDLIKGTTPTTFSPNDEIKRVDFALLLANADYKYGTLLNSLHEAVVNVESVKAIDSTTMEATFSGELTDQEIAELTFEFDPALEVTNVERKADSEVQTAAAGDATTTVVLTTEEQVAGTEYKLVSVNGDELETSVEVAPVPAPEVESVSAIDDITVTEGDDVTLPEMVEVTYSDDTTEEVAVTWNSDEFDFSEAGTYELTGTIEGSDLTASVTVVVEAAVVTLEVESVSAINTQGQELSLDAVTVTSTLEVNFGEKVTEESININNIRLFEADGDVPVSITANNVSLSKDGETALVDLDGSLDKDVEYKLVVNNVENADGEVFAESVTNFTTSTDAVVDDVTFDTGFINPNPLNANSNVDVVTVEFDEALDSTSVNVTNVAIYDAETGNRVAAQVRLNASDATEIEIDPTNDLPDGQYFVTINNVNTLTGTDAEDYTFNFTVNADAPLSAAYSAETLDGTSLPGTVWPKLTAGVHEADGNEYYAGLQLQVDVAEKLDADSVQDYVRVVETDTEEVVDATISYNAASGIITIVPNADLKEGTDYEIQFLGGLKTDLGILLDPSDVDDVDQTISFDTLDITSPTVVSATSEDGLTSLSVDEAHDFTFEFSEALALDETNIAIVKTSVDLDDTSSPAAGDILTPVTDYSVSPVLGSDNEYTLRIAKDKLERNEAYKIVVVGQDLEDQEIVTQTGRVVLNDGTLAGSNGNELEKSYVLSLTTVGEDVTVPKVVNVYNSSTINADFLVDGMLTNVVNGDTFVFEFNEEIQNIDSTKFDLQVKSGTRWVTPTNGESISVGSLVTSQGGVDKGVDVTVNSPLEDATYRVVLEEGAVDDTAATPNESSEYASFEFVGSEGDDNANDVEVLMGSDDGTTLTTGTATDDSFYITFEEEQIFEVLPESVTVTDADGNEVVGELEEIDDQITGIGAGFAGDDKAYKFTPEERLSNSTVYTVTVDGVKDTAGNTIAKKVV</sequence>
<comment type="caution">
    <text evidence="4">The sequence shown here is derived from an EMBL/GenBank/DDBJ whole genome shotgun (WGS) entry which is preliminary data.</text>
</comment>
<protein>
    <recommendedName>
        <fullName evidence="3">SLH domain-containing protein</fullName>
    </recommendedName>
</protein>
<dbReference type="EMBL" id="BAVS01000005">
    <property type="protein sequence ID" value="GAE92443.1"/>
    <property type="molecule type" value="Genomic_DNA"/>
</dbReference>
<name>W4VI18_9BACI</name>
<dbReference type="Proteomes" id="UP000019102">
    <property type="component" value="Unassembled WGS sequence"/>
</dbReference>
<dbReference type="PROSITE" id="PS51272">
    <property type="entry name" value="SLH"/>
    <property type="match status" value="3"/>
</dbReference>
<evidence type="ECO:0000313" key="5">
    <source>
        <dbReference type="Proteomes" id="UP000019102"/>
    </source>
</evidence>
<dbReference type="Pfam" id="PF07532">
    <property type="entry name" value="Big_4"/>
    <property type="match status" value="1"/>
</dbReference>
<organism evidence="4 5">
    <name type="scientific">Gracilibacillus boraciitolerans JCM 21714</name>
    <dbReference type="NCBI Taxonomy" id="1298598"/>
    <lineage>
        <taxon>Bacteria</taxon>
        <taxon>Bacillati</taxon>
        <taxon>Bacillota</taxon>
        <taxon>Bacilli</taxon>
        <taxon>Bacillales</taxon>
        <taxon>Bacillaceae</taxon>
        <taxon>Gracilibacillus</taxon>
    </lineage>
</organism>
<feature type="chain" id="PRO_5004850597" description="SLH domain-containing protein" evidence="2">
    <location>
        <begin position="30"/>
        <end position="1138"/>
    </location>
</feature>
<dbReference type="InterPro" id="IPR051465">
    <property type="entry name" value="Cell_Envelope_Struct_Comp"/>
</dbReference>
<keyword evidence="1 2" id="KW-0732">Signal</keyword>
<keyword evidence="5" id="KW-1185">Reference proteome</keyword>
<reference evidence="4 5" key="1">
    <citation type="journal article" date="2014" name="Genome Announc.">
        <title>Draft Genome Sequence of the Boron-Tolerant and Moderately Halotolerant Bacterium Gracilibacillus boraciitolerans JCM 21714T.</title>
        <authorList>
            <person name="Ahmed I."/>
            <person name="Oshima K."/>
            <person name="Suda W."/>
            <person name="Kitamura K."/>
            <person name="Iida T."/>
            <person name="Ohmori Y."/>
            <person name="Fujiwara T."/>
            <person name="Hattori M."/>
            <person name="Ohkuma M."/>
        </authorList>
    </citation>
    <scope>NUCLEOTIDE SEQUENCE [LARGE SCALE GENOMIC DNA]</scope>
    <source>
        <strain evidence="4 5">JCM 21714</strain>
    </source>
</reference>
<evidence type="ECO:0000313" key="4">
    <source>
        <dbReference type="EMBL" id="GAE92443.1"/>
    </source>
</evidence>
<dbReference type="Pfam" id="PF00395">
    <property type="entry name" value="SLH"/>
    <property type="match status" value="3"/>
</dbReference>
<dbReference type="InterPro" id="IPR011081">
    <property type="entry name" value="Big_4"/>
</dbReference>
<dbReference type="STRING" id="1298598.JCM21714_1445"/>
<dbReference type="AlphaFoldDB" id="W4VI18"/>